<dbReference type="Gene3D" id="6.10.250.3110">
    <property type="match status" value="1"/>
</dbReference>
<feature type="coiled-coil region" evidence="1">
    <location>
        <begin position="424"/>
        <end position="451"/>
    </location>
</feature>
<organism evidence="3 4">
    <name type="scientific">Batillaria attramentaria</name>
    <dbReference type="NCBI Taxonomy" id="370345"/>
    <lineage>
        <taxon>Eukaryota</taxon>
        <taxon>Metazoa</taxon>
        <taxon>Spiralia</taxon>
        <taxon>Lophotrochozoa</taxon>
        <taxon>Mollusca</taxon>
        <taxon>Gastropoda</taxon>
        <taxon>Caenogastropoda</taxon>
        <taxon>Sorbeoconcha</taxon>
        <taxon>Cerithioidea</taxon>
        <taxon>Batillariidae</taxon>
        <taxon>Batillaria</taxon>
    </lineage>
</organism>
<evidence type="ECO:0000313" key="3">
    <source>
        <dbReference type="EMBL" id="KAK7479136.1"/>
    </source>
</evidence>
<feature type="non-terminal residue" evidence="3">
    <location>
        <position position="813"/>
    </location>
</feature>
<comment type="caution">
    <text evidence="3">The sequence shown here is derived from an EMBL/GenBank/DDBJ whole genome shotgun (WGS) entry which is preliminary data.</text>
</comment>
<dbReference type="Proteomes" id="UP001519460">
    <property type="component" value="Unassembled WGS sequence"/>
</dbReference>
<proteinExistence type="predicted"/>
<dbReference type="Pfam" id="PF00147">
    <property type="entry name" value="Fibrinogen_C"/>
    <property type="match status" value="1"/>
</dbReference>
<feature type="domain" description="Fibrinogen C-terminal" evidence="2">
    <location>
        <begin position="1"/>
        <end position="38"/>
    </location>
</feature>
<dbReference type="AlphaFoldDB" id="A0ABD0JVP6"/>
<dbReference type="EMBL" id="JACVVK020000310">
    <property type="protein sequence ID" value="KAK7479136.1"/>
    <property type="molecule type" value="Genomic_DNA"/>
</dbReference>
<evidence type="ECO:0000256" key="1">
    <source>
        <dbReference type="SAM" id="Coils"/>
    </source>
</evidence>
<dbReference type="InterPro" id="IPR002181">
    <property type="entry name" value="Fibrinogen_a/b/g_C_dom"/>
</dbReference>
<dbReference type="InterPro" id="IPR036056">
    <property type="entry name" value="Fibrinogen-like_C"/>
</dbReference>
<accession>A0ABD0JVP6</accession>
<reference evidence="3 4" key="1">
    <citation type="journal article" date="2023" name="Sci. Data">
        <title>Genome assembly of the Korean intertidal mud-creeper Batillaria attramentaria.</title>
        <authorList>
            <person name="Patra A.K."/>
            <person name="Ho P.T."/>
            <person name="Jun S."/>
            <person name="Lee S.J."/>
            <person name="Kim Y."/>
            <person name="Won Y.J."/>
        </authorList>
    </citation>
    <scope>NUCLEOTIDE SEQUENCE [LARGE SCALE GENOMIC DNA]</scope>
    <source>
        <strain evidence="3">Wonlab-2016</strain>
    </source>
</reference>
<dbReference type="PANTHER" id="PTHR19143">
    <property type="entry name" value="FIBRINOGEN/TENASCIN/ANGIOPOEITIN"/>
    <property type="match status" value="1"/>
</dbReference>
<dbReference type="PANTHER" id="PTHR19143:SF327">
    <property type="entry name" value="FI21813P1-RELATED"/>
    <property type="match status" value="1"/>
</dbReference>
<feature type="coiled-coil region" evidence="1">
    <location>
        <begin position="340"/>
        <end position="395"/>
    </location>
</feature>
<sequence length="813" mass="93052">DGYRAGWTMIQRRFNGSVDFYRPWSDYVEGFGDLDGEFCSWPLTVFYDNFYIDGEAEDYRLHLGRFYTSEPTIVVCFVRDGVFSARIPLAQNTADSELAETVHNLTVSNDYLVSEMQRQAEVDATLTSSVDEIRKELKRQKKQDVTLEKLIDKIPTDNERLWKNISRLEETDQTLQSNYENVREELGEHKAVISKLTSNYNKIFASLPYACRQYSPLKVDMNKIKLENKELKDINCQLRIESNDLSYAKLLAELKTAETDEQSTNLSTQIRNLEEKLQICPISVVCFVRDGVLSARIQLPQYSADSELAETVHNLTVSNDYLVSEMQRQAEVDATLTSSVDEIRKELKRQKKQDVTLEKRIDKIPTDNERLWKNISRLEETDQTLQSKYENVREELGEHDTVISKLTSNYNKIFASLPYACRQYSRLKADIKKFKRENKELKDVNLQLTIESNSLDTAKLGAELRMGDTGEQSTKLSTQIRNLEEKLQICPISGLRNIHRLTTSGNFTLRIDFEDFEPCTVCRFWPLSIIYYEFYIGGEDEDYRLHLGFHYVTETMIDRDYSTSHTTCINDKVQAVRDIQTMANLQVVSVIPVAIADFRDRGYNTSHHAASTNYDIRALCDIQTMANVHLVFLIVITIAAALHFRVTYGFEWTLSSPPDGSTVYACLGEKASFRWQYSTSVEETVVYIEWQQTTDDGKTRLATYLEGLLSKFPSIKLTVAFLPNSGIEISNYTWADYGQYQVTVHYTHNGVLQSQSRSVILAPPDAPILDGGRLVASIQPEPVIDVTSGQRHLQLTCGTFLKEGGRSLSVLWT</sequence>
<keyword evidence="1" id="KW-0175">Coiled coil</keyword>
<feature type="non-terminal residue" evidence="3">
    <location>
        <position position="1"/>
    </location>
</feature>
<feature type="coiled-coil region" evidence="1">
    <location>
        <begin position="130"/>
        <end position="199"/>
    </location>
</feature>
<protein>
    <recommendedName>
        <fullName evidence="2">Fibrinogen C-terminal domain-containing protein</fullName>
    </recommendedName>
</protein>
<dbReference type="Gene3D" id="3.90.215.10">
    <property type="entry name" value="Gamma Fibrinogen, chain A, domain 1"/>
    <property type="match status" value="2"/>
</dbReference>
<dbReference type="PROSITE" id="PS51406">
    <property type="entry name" value="FIBRINOGEN_C_2"/>
    <property type="match status" value="1"/>
</dbReference>
<name>A0ABD0JVP6_9CAEN</name>
<gene>
    <name evidence="3" type="ORF">BaRGS_00029654</name>
</gene>
<dbReference type="SUPFAM" id="SSF56496">
    <property type="entry name" value="Fibrinogen C-terminal domain-like"/>
    <property type="match status" value="2"/>
</dbReference>
<dbReference type="InterPro" id="IPR050373">
    <property type="entry name" value="Fibrinogen_C-term_domain"/>
</dbReference>
<dbReference type="InterPro" id="IPR014716">
    <property type="entry name" value="Fibrinogen_a/b/g_C_1"/>
</dbReference>
<evidence type="ECO:0000313" key="4">
    <source>
        <dbReference type="Proteomes" id="UP001519460"/>
    </source>
</evidence>
<keyword evidence="4" id="KW-1185">Reference proteome</keyword>
<evidence type="ECO:0000259" key="2">
    <source>
        <dbReference type="PROSITE" id="PS51406"/>
    </source>
</evidence>